<protein>
    <recommendedName>
        <fullName evidence="3">Reverse transcriptase</fullName>
    </recommendedName>
</protein>
<gene>
    <name evidence="1" type="ORF">MTR67_047640</name>
</gene>
<dbReference type="PANTHER" id="PTHR46148:SF60">
    <property type="entry name" value="CHROMO DOMAIN-CONTAINING PROTEIN"/>
    <property type="match status" value="1"/>
</dbReference>
<dbReference type="PANTHER" id="PTHR46148">
    <property type="entry name" value="CHROMO DOMAIN-CONTAINING PROTEIN"/>
    <property type="match status" value="1"/>
</dbReference>
<dbReference type="EMBL" id="CP133622">
    <property type="protein sequence ID" value="WMV54255.1"/>
    <property type="molecule type" value="Genomic_DNA"/>
</dbReference>
<evidence type="ECO:0000313" key="1">
    <source>
        <dbReference type="EMBL" id="WMV54255.1"/>
    </source>
</evidence>
<dbReference type="AlphaFoldDB" id="A0AAF0UY64"/>
<evidence type="ECO:0000313" key="2">
    <source>
        <dbReference type="Proteomes" id="UP001234989"/>
    </source>
</evidence>
<dbReference type="Proteomes" id="UP001234989">
    <property type="component" value="Chromosome 11"/>
</dbReference>
<accession>A0AAF0UY64</accession>
<proteinExistence type="predicted"/>
<sequence>MDFVVGLPRTSRGVESIWVIMDQLTMSAHFLLVHTSFSAERRQPFRFVVGDRVFLRVSPMKGVMRFGRRDESHVLQYDVVELDDHLQYDVVELDDHLTYIEDLVVILARDVRQLRSRAIPVVKVHPLEESSSREGYLGDRLRDAGVVPQLI</sequence>
<keyword evidence="2" id="KW-1185">Reference proteome</keyword>
<evidence type="ECO:0008006" key="3">
    <source>
        <dbReference type="Google" id="ProtNLM"/>
    </source>
</evidence>
<reference evidence="1" key="1">
    <citation type="submission" date="2023-08" db="EMBL/GenBank/DDBJ databases">
        <title>A de novo genome assembly of Solanum verrucosum Schlechtendal, a Mexican diploid species geographically isolated from the other diploid A-genome species in potato relatives.</title>
        <authorList>
            <person name="Hosaka K."/>
        </authorList>
    </citation>
    <scope>NUCLEOTIDE SEQUENCE</scope>
    <source>
        <tissue evidence="1">Young leaves</tissue>
    </source>
</reference>
<name>A0AAF0UY64_SOLVR</name>
<organism evidence="1 2">
    <name type="scientific">Solanum verrucosum</name>
    <dbReference type="NCBI Taxonomy" id="315347"/>
    <lineage>
        <taxon>Eukaryota</taxon>
        <taxon>Viridiplantae</taxon>
        <taxon>Streptophyta</taxon>
        <taxon>Embryophyta</taxon>
        <taxon>Tracheophyta</taxon>
        <taxon>Spermatophyta</taxon>
        <taxon>Magnoliopsida</taxon>
        <taxon>eudicotyledons</taxon>
        <taxon>Gunneridae</taxon>
        <taxon>Pentapetalae</taxon>
        <taxon>asterids</taxon>
        <taxon>lamiids</taxon>
        <taxon>Solanales</taxon>
        <taxon>Solanaceae</taxon>
        <taxon>Solanoideae</taxon>
        <taxon>Solaneae</taxon>
        <taxon>Solanum</taxon>
    </lineage>
</organism>